<reference evidence="7" key="1">
    <citation type="journal article" date="2011" name="PLoS Biol.">
        <title>Gene gain and loss during evolution of obligate parasitism in the white rust pathogen of Arabidopsis thaliana.</title>
        <authorList>
            <person name="Kemen E."/>
            <person name="Gardiner A."/>
            <person name="Schultz-Larsen T."/>
            <person name="Kemen A.C."/>
            <person name="Balmuth A.L."/>
            <person name="Robert-Seilaniantz A."/>
            <person name="Bailey K."/>
            <person name="Holub E."/>
            <person name="Studholme D.J."/>
            <person name="Maclean D."/>
            <person name="Jones J.D."/>
        </authorList>
    </citation>
    <scope>NUCLEOTIDE SEQUENCE</scope>
</reference>
<dbReference type="InterPro" id="IPR015943">
    <property type="entry name" value="WD40/YVTN_repeat-like_dom_sf"/>
</dbReference>
<protein>
    <submittedName>
        <fullName evidence="7">U3 small nucleolar RNAassociated protein putative</fullName>
    </submittedName>
</protein>
<feature type="repeat" description="WD" evidence="5">
    <location>
        <begin position="121"/>
        <end position="162"/>
    </location>
</feature>
<dbReference type="GO" id="GO:0030686">
    <property type="term" value="C:90S preribosome"/>
    <property type="evidence" value="ECO:0007669"/>
    <property type="project" value="TreeGrafter"/>
</dbReference>
<dbReference type="PANTHER" id="PTHR19854:SF15">
    <property type="entry name" value="TRANSDUCIN BETA-LIKE PROTEIN 3"/>
    <property type="match status" value="1"/>
</dbReference>
<dbReference type="CDD" id="cd00200">
    <property type="entry name" value="WD40"/>
    <property type="match status" value="2"/>
</dbReference>
<dbReference type="SMART" id="SM00320">
    <property type="entry name" value="WD40"/>
    <property type="match status" value="11"/>
</dbReference>
<feature type="repeat" description="WD" evidence="5">
    <location>
        <begin position="404"/>
        <end position="445"/>
    </location>
</feature>
<feature type="repeat" description="WD" evidence="5">
    <location>
        <begin position="641"/>
        <end position="682"/>
    </location>
</feature>
<dbReference type="GO" id="GO:0034511">
    <property type="term" value="F:U3 snoRNA binding"/>
    <property type="evidence" value="ECO:0007669"/>
    <property type="project" value="TreeGrafter"/>
</dbReference>
<keyword evidence="4" id="KW-0539">Nucleus</keyword>
<dbReference type="Pfam" id="PF00400">
    <property type="entry name" value="WD40"/>
    <property type="match status" value="4"/>
</dbReference>
<dbReference type="GO" id="GO:0000472">
    <property type="term" value="P:endonucleolytic cleavage to generate mature 5'-end of SSU-rRNA from (SSU-rRNA, 5.8S rRNA, LSU-rRNA)"/>
    <property type="evidence" value="ECO:0007669"/>
    <property type="project" value="TreeGrafter"/>
</dbReference>
<proteinExistence type="predicted"/>
<comment type="subcellular location">
    <subcellularLocation>
        <location evidence="1">Nucleus</location>
        <location evidence="1">Nucleolus</location>
    </subcellularLocation>
</comment>
<dbReference type="HOGENOM" id="CLU_009276_0_0_1"/>
<feature type="repeat" description="WD" evidence="5">
    <location>
        <begin position="207"/>
        <end position="248"/>
    </location>
</feature>
<dbReference type="PROSITE" id="PS50294">
    <property type="entry name" value="WD_REPEATS_REGION"/>
    <property type="match status" value="7"/>
</dbReference>
<dbReference type="Gene3D" id="2.130.10.10">
    <property type="entry name" value="YVTN repeat-like/Quinoprotein amine dehydrogenase"/>
    <property type="match status" value="3"/>
</dbReference>
<dbReference type="InterPro" id="IPR019775">
    <property type="entry name" value="WD40_repeat_CS"/>
</dbReference>
<evidence type="ECO:0000256" key="3">
    <source>
        <dbReference type="ARBA" id="ARBA00022737"/>
    </source>
</evidence>
<dbReference type="Pfam" id="PF23869">
    <property type="entry name" value="Beta-prop_WDR75_1st"/>
    <property type="match status" value="1"/>
</dbReference>
<evidence type="ECO:0000313" key="7">
    <source>
        <dbReference type="EMBL" id="CCA20577.1"/>
    </source>
</evidence>
<dbReference type="InterPro" id="IPR020472">
    <property type="entry name" value="WD40_PAC1"/>
</dbReference>
<feature type="repeat" description="WD" evidence="5">
    <location>
        <begin position="557"/>
        <end position="598"/>
    </location>
</feature>
<feature type="repeat" description="WD" evidence="5">
    <location>
        <begin position="163"/>
        <end position="206"/>
    </location>
</feature>
<dbReference type="PROSITE" id="PS50082">
    <property type="entry name" value="WD_REPEATS_2"/>
    <property type="match status" value="9"/>
</dbReference>
<evidence type="ECO:0000256" key="4">
    <source>
        <dbReference type="ARBA" id="ARBA00023242"/>
    </source>
</evidence>
<dbReference type="GO" id="GO:0032040">
    <property type="term" value="C:small-subunit processome"/>
    <property type="evidence" value="ECO:0007669"/>
    <property type="project" value="InterPro"/>
</dbReference>
<dbReference type="GO" id="GO:0000480">
    <property type="term" value="P:endonucleolytic cleavage in 5'-ETS of tricistronic rRNA transcript (SSU-rRNA, 5.8S rRNA, LSU-rRNA)"/>
    <property type="evidence" value="ECO:0007669"/>
    <property type="project" value="TreeGrafter"/>
</dbReference>
<dbReference type="PRINTS" id="PR00320">
    <property type="entry name" value="GPROTEINBRPT"/>
</dbReference>
<feature type="repeat" description="WD" evidence="5">
    <location>
        <begin position="599"/>
        <end position="640"/>
    </location>
</feature>
<evidence type="ECO:0000256" key="1">
    <source>
        <dbReference type="ARBA" id="ARBA00004604"/>
    </source>
</evidence>
<feature type="repeat" description="WD" evidence="5">
    <location>
        <begin position="446"/>
        <end position="487"/>
    </location>
</feature>
<dbReference type="EMBL" id="FR824143">
    <property type="protein sequence ID" value="CCA20577.1"/>
    <property type="molecule type" value="Genomic_DNA"/>
</dbReference>
<accession>F0WH62</accession>
<feature type="repeat" description="WD" evidence="5">
    <location>
        <begin position="511"/>
        <end position="552"/>
    </location>
</feature>
<dbReference type="SUPFAM" id="SSF50978">
    <property type="entry name" value="WD40 repeat-like"/>
    <property type="match status" value="2"/>
</dbReference>
<dbReference type="PANTHER" id="PTHR19854">
    <property type="entry name" value="TRANSDUCIN BETA-LIKE 3"/>
    <property type="match status" value="1"/>
</dbReference>
<dbReference type="Pfam" id="PF08625">
    <property type="entry name" value="Utp13"/>
    <property type="match status" value="1"/>
</dbReference>
<keyword evidence="3" id="KW-0677">Repeat</keyword>
<dbReference type="AlphaFoldDB" id="F0WH62"/>
<sequence length="892" mass="101130">MATYSAKSGLSKSWKVVKSHEGFYTGGKVSFIHTFGSTDGAQDKEQKDQSIIACLFNDDVAIVNACTGQLIRTLQKNVEDEERESLVVFAVRPFEKQLVTAGRNLLLRLWDLETYKCVRIIKAHASPVLAMDFDPTGTLLATGGSDRSVRVFDINKAYCTHHFQQHRGIVTLVRFHPDPKRLHLFSCGDDNTVRIYDLYSQAQIACITEHMSTPTCLSFSSDGYTLFSAGRDKIIHVWDLRNHVSIQTVVANESVEGLEVLPKDFEWLKRRKNKERDNTSAVASVAPIYFVTAGAQGILRLWQQSDDSFEVIHEQIPETKNQQFTQLLFHSKKREFIAVTAEENFLMYNERLERTKQIIGYNDDILCLKYIPKEDETPSKYFAAATNSAQVRILNRETLSCDLLSGHTDIVMSLAVSPDGRWLVSASKDRTARLWDFSTRQCIATCSGHSEMLTAIAISQRSAQFPLGNAFFVTGSADKTIKMWNLKPLRKQYNGSQRDDRKLPISSMATVKAHDKDVNAISISPNDRLIASASQDKLIKIWNAQSEGTLLSLCGVCRGHKRGVWAIEFSPVDKCLASASGDKSLRLWSITNFSCLRTFEGHTASVLSIQFACAGMQLLSSGADGLVKLWTIKSNECEATFDQHLDKIWSIAVTKDSSEMISGGADSIIHIWNDHTQKEESEFEQERQSKILKEQELYDCLRRSELFRAIDVAFDLGYPHRLFLIFHDLIYGPRQMEHPICQLDLQVEEVAFDSDTYSPEKILGPLVAKLSEANLKNLLNWMKEWNTNTKHSFVAQILLSTILEAIPPEKLKQIGVQDTIDGFIAYTERHYHRLDRLVEKSFLVDFNVATMKNLLPQYTALKEKKLREKRCRESCIASTDLLSEVKRHRDNY</sequence>
<reference evidence="7" key="2">
    <citation type="submission" date="2011-02" db="EMBL/GenBank/DDBJ databases">
        <authorList>
            <person name="MacLean D."/>
        </authorList>
    </citation>
    <scope>NUCLEOTIDE SEQUENCE</scope>
</reference>
<feature type="domain" description="U3 small nucleolar RNA-associated protein 13 C-terminal" evidence="6">
    <location>
        <begin position="694"/>
        <end position="851"/>
    </location>
</feature>
<evidence type="ECO:0000259" key="6">
    <source>
        <dbReference type="Pfam" id="PF08625"/>
    </source>
</evidence>
<keyword evidence="2 5" id="KW-0853">WD repeat</keyword>
<gene>
    <name evidence="7" type="primary">AlNc14C98G5937</name>
    <name evidence="7" type="ORF">ALNC14_067200</name>
</gene>
<dbReference type="InterPro" id="IPR036322">
    <property type="entry name" value="WD40_repeat_dom_sf"/>
</dbReference>
<name>F0WH62_9STRA</name>
<evidence type="ECO:0000256" key="2">
    <source>
        <dbReference type="ARBA" id="ARBA00022574"/>
    </source>
</evidence>
<dbReference type="InterPro" id="IPR013934">
    <property type="entry name" value="Utp13_C"/>
</dbReference>
<organism evidence="7">
    <name type="scientific">Albugo laibachii Nc14</name>
    <dbReference type="NCBI Taxonomy" id="890382"/>
    <lineage>
        <taxon>Eukaryota</taxon>
        <taxon>Sar</taxon>
        <taxon>Stramenopiles</taxon>
        <taxon>Oomycota</taxon>
        <taxon>Peronosporomycetes</taxon>
        <taxon>Albuginales</taxon>
        <taxon>Albuginaceae</taxon>
        <taxon>Albugo</taxon>
    </lineage>
</organism>
<evidence type="ECO:0000256" key="5">
    <source>
        <dbReference type="PROSITE-ProRule" id="PRU00221"/>
    </source>
</evidence>
<dbReference type="InterPro" id="IPR001680">
    <property type="entry name" value="WD40_rpt"/>
</dbReference>
<dbReference type="PROSITE" id="PS00678">
    <property type="entry name" value="WD_REPEATS_1"/>
    <property type="match status" value="3"/>
</dbReference>